<dbReference type="Gene3D" id="1.10.540.10">
    <property type="entry name" value="Acyl-CoA dehydrogenase/oxidase, N-terminal domain"/>
    <property type="match status" value="1"/>
</dbReference>
<dbReference type="SUPFAM" id="SSF47203">
    <property type="entry name" value="Acyl-CoA dehydrogenase C-terminal domain-like"/>
    <property type="match status" value="1"/>
</dbReference>
<comment type="cofactor">
    <cofactor evidence="1 7">
        <name>FAD</name>
        <dbReference type="ChEBI" id="CHEBI:57692"/>
    </cofactor>
</comment>
<dbReference type="Gene3D" id="2.40.110.10">
    <property type="entry name" value="Butyryl-CoA Dehydrogenase, subunit A, domain 2"/>
    <property type="match status" value="1"/>
</dbReference>
<dbReference type="EMBL" id="RCZG01000008">
    <property type="protein sequence ID" value="TPG32560.1"/>
    <property type="molecule type" value="Genomic_DNA"/>
</dbReference>
<feature type="domain" description="Acyl-CoA dehydrogenase/oxidase N-terminal" evidence="10">
    <location>
        <begin position="9"/>
        <end position="118"/>
    </location>
</feature>
<dbReference type="SUPFAM" id="SSF56645">
    <property type="entry name" value="Acyl-CoA dehydrogenase NM domain-like"/>
    <property type="match status" value="1"/>
</dbReference>
<evidence type="ECO:0000256" key="7">
    <source>
        <dbReference type="RuleBase" id="RU362125"/>
    </source>
</evidence>
<evidence type="ECO:0000256" key="5">
    <source>
        <dbReference type="ARBA" id="ARBA00023002"/>
    </source>
</evidence>
<evidence type="ECO:0000313" key="11">
    <source>
        <dbReference type="EMBL" id="TPG32560.1"/>
    </source>
</evidence>
<dbReference type="OrthoDB" id="8876745at2"/>
<dbReference type="InterPro" id="IPR036250">
    <property type="entry name" value="AcylCo_DH-like_C"/>
</dbReference>
<accession>A0A502E7Y7</accession>
<dbReference type="GO" id="GO:0050660">
    <property type="term" value="F:flavin adenine dinucleotide binding"/>
    <property type="evidence" value="ECO:0007669"/>
    <property type="project" value="InterPro"/>
</dbReference>
<evidence type="ECO:0000256" key="1">
    <source>
        <dbReference type="ARBA" id="ARBA00001974"/>
    </source>
</evidence>
<name>A0A502E7Y7_9MYCO</name>
<keyword evidence="3 7" id="KW-0285">Flavoprotein</keyword>
<gene>
    <name evidence="11" type="ORF">EAH80_19115</name>
</gene>
<keyword evidence="5 7" id="KW-0560">Oxidoreductase</keyword>
<feature type="domain" description="Acyl-CoA dehydrogenase/oxidase C-terminal" evidence="8">
    <location>
        <begin position="230"/>
        <end position="370"/>
    </location>
</feature>
<evidence type="ECO:0000259" key="10">
    <source>
        <dbReference type="Pfam" id="PF02771"/>
    </source>
</evidence>
<dbReference type="InterPro" id="IPR009100">
    <property type="entry name" value="AcylCoA_DH/oxidase_NM_dom_sf"/>
</dbReference>
<dbReference type="Pfam" id="PF02770">
    <property type="entry name" value="Acyl-CoA_dh_M"/>
    <property type="match status" value="1"/>
</dbReference>
<evidence type="ECO:0000259" key="9">
    <source>
        <dbReference type="Pfam" id="PF02770"/>
    </source>
</evidence>
<dbReference type="FunFam" id="2.40.110.10:FF:000002">
    <property type="entry name" value="Acyl-CoA dehydrogenase fadE12"/>
    <property type="match status" value="1"/>
</dbReference>
<dbReference type="InterPro" id="IPR046373">
    <property type="entry name" value="Acyl-CoA_Oxase/DH_mid-dom_sf"/>
</dbReference>
<dbReference type="InterPro" id="IPR006091">
    <property type="entry name" value="Acyl-CoA_Oxase/DH_mid-dom"/>
</dbReference>
<dbReference type="InterPro" id="IPR009075">
    <property type="entry name" value="AcylCo_DH/oxidase_C"/>
</dbReference>
<dbReference type="Pfam" id="PF00441">
    <property type="entry name" value="Acyl-CoA_dh_1"/>
    <property type="match status" value="1"/>
</dbReference>
<reference evidence="11 12" key="1">
    <citation type="journal article" date="2019" name="Environ. Microbiol.">
        <title>Species interactions and distinct microbial communities in high Arctic permafrost affected cryosols are associated with the CH4 and CO2 gas fluxes.</title>
        <authorList>
            <person name="Altshuler I."/>
            <person name="Hamel J."/>
            <person name="Turney S."/>
            <person name="Magnuson E."/>
            <person name="Levesque R."/>
            <person name="Greer C."/>
            <person name="Whyte L.G."/>
        </authorList>
    </citation>
    <scope>NUCLEOTIDE SEQUENCE [LARGE SCALE GENOMIC DNA]</scope>
    <source>
        <strain evidence="11 12">S5.20</strain>
    </source>
</reference>
<keyword evidence="4 7" id="KW-0274">FAD</keyword>
<dbReference type="PROSITE" id="PS00072">
    <property type="entry name" value="ACYL_COA_DH_1"/>
    <property type="match status" value="1"/>
</dbReference>
<feature type="domain" description="Acyl-CoA oxidase/dehydrogenase middle" evidence="9">
    <location>
        <begin position="123"/>
        <end position="217"/>
    </location>
</feature>
<dbReference type="InterPro" id="IPR006089">
    <property type="entry name" value="Acyl-CoA_DH_CS"/>
</dbReference>
<comment type="similarity">
    <text evidence="2 7">Belongs to the acyl-CoA dehydrogenase family.</text>
</comment>
<evidence type="ECO:0000256" key="6">
    <source>
        <dbReference type="ARBA" id="ARBA00052546"/>
    </source>
</evidence>
<dbReference type="PANTHER" id="PTHR43884">
    <property type="entry name" value="ACYL-COA DEHYDROGENASE"/>
    <property type="match status" value="1"/>
</dbReference>
<evidence type="ECO:0000313" key="12">
    <source>
        <dbReference type="Proteomes" id="UP000320095"/>
    </source>
</evidence>
<dbReference type="InterPro" id="IPR013786">
    <property type="entry name" value="AcylCoA_DH/ox_N"/>
</dbReference>
<dbReference type="GO" id="GO:0003995">
    <property type="term" value="F:acyl-CoA dehydrogenase activity"/>
    <property type="evidence" value="ECO:0007669"/>
    <property type="project" value="InterPro"/>
</dbReference>
<proteinExistence type="inferred from homology"/>
<dbReference type="Pfam" id="PF02771">
    <property type="entry name" value="Acyl-CoA_dh_N"/>
    <property type="match status" value="1"/>
</dbReference>
<evidence type="ECO:0000256" key="2">
    <source>
        <dbReference type="ARBA" id="ARBA00009347"/>
    </source>
</evidence>
<comment type="caution">
    <text evidence="11">The sequence shown here is derived from an EMBL/GenBank/DDBJ whole genome shotgun (WGS) entry which is preliminary data.</text>
</comment>
<dbReference type="AlphaFoldDB" id="A0A502E7Y7"/>
<evidence type="ECO:0000256" key="3">
    <source>
        <dbReference type="ARBA" id="ARBA00022630"/>
    </source>
</evidence>
<comment type="catalytic activity">
    <reaction evidence="6">
        <text>a 2,3-saturated acyl-CoA + A = a 2,3-dehydroacyl-CoA + AH2</text>
        <dbReference type="Rhea" id="RHEA:48608"/>
        <dbReference type="ChEBI" id="CHEBI:13193"/>
        <dbReference type="ChEBI" id="CHEBI:17499"/>
        <dbReference type="ChEBI" id="CHEBI:60015"/>
        <dbReference type="ChEBI" id="CHEBI:65111"/>
    </reaction>
</comment>
<protein>
    <submittedName>
        <fullName evidence="11">Acyl-CoA dehydrogenase</fullName>
    </submittedName>
</protein>
<sequence length="376" mass="40699">MRRSVYDTSHEDFRRGVHRFLSDEVLPEYPEWEKAGRPPRHFWTRAGELGILGIGVPEEYGGLPNSSMKHSAVVTEEAQKFGFALGGLRVHTDIALPYFLEYANTAQKQRWLPGLVAGNHVVALGMSEPEAGSDVKAMRTRAVRDGDHYLINGSKTFISNGAAADLIILAVKTDPAAGRKGISLIVAEAETEGFVRGRNLDKLGLKAQDLAELSFVDMRVPIENLLGVENDGFGMLTNNLAQERFSIALNSQASATSCLDRTVAAVRGNPIGQRDKFELAACAAKLQAGQTLIDASLEALVAGELSPADAAMAKLFCTELQSEVTRRCLDVAGLDHFTADDVIGRLYLDGRVSRIYGGSSEIMKVIVAQGLDLSRV</sequence>
<dbReference type="PANTHER" id="PTHR43884:SF12">
    <property type="entry name" value="ISOVALERYL-COA DEHYDROGENASE, MITOCHONDRIAL-RELATED"/>
    <property type="match status" value="1"/>
</dbReference>
<evidence type="ECO:0000256" key="4">
    <source>
        <dbReference type="ARBA" id="ARBA00022827"/>
    </source>
</evidence>
<organism evidence="11 12">
    <name type="scientific">Mycolicibacterium hodleri</name>
    <dbReference type="NCBI Taxonomy" id="49897"/>
    <lineage>
        <taxon>Bacteria</taxon>
        <taxon>Bacillati</taxon>
        <taxon>Actinomycetota</taxon>
        <taxon>Actinomycetes</taxon>
        <taxon>Mycobacteriales</taxon>
        <taxon>Mycobacteriaceae</taxon>
        <taxon>Mycolicibacterium</taxon>
    </lineage>
</organism>
<dbReference type="InterPro" id="IPR037069">
    <property type="entry name" value="AcylCoA_DH/ox_N_sf"/>
</dbReference>
<evidence type="ECO:0000259" key="8">
    <source>
        <dbReference type="Pfam" id="PF00441"/>
    </source>
</evidence>
<dbReference type="Proteomes" id="UP000320095">
    <property type="component" value="Unassembled WGS sequence"/>
</dbReference>
<dbReference type="Gene3D" id="1.20.140.10">
    <property type="entry name" value="Butyryl-CoA Dehydrogenase, subunit A, domain 3"/>
    <property type="match status" value="1"/>
</dbReference>
<keyword evidence="12" id="KW-1185">Reference proteome</keyword>